<dbReference type="SUPFAM" id="SSF46604">
    <property type="entry name" value="Epsilon subunit of F1F0-ATP synthase C-terminal domain"/>
    <property type="match status" value="1"/>
</dbReference>
<organism evidence="12 13">
    <name type="scientific">Christensenella hongkongensis</name>
    <dbReference type="NCBI Taxonomy" id="270498"/>
    <lineage>
        <taxon>Bacteria</taxon>
        <taxon>Bacillati</taxon>
        <taxon>Bacillota</taxon>
        <taxon>Clostridia</taxon>
        <taxon>Christensenellales</taxon>
        <taxon>Christensenellaceae</taxon>
        <taxon>Christensenella</taxon>
    </lineage>
</organism>
<evidence type="ECO:0000256" key="1">
    <source>
        <dbReference type="ARBA" id="ARBA00004202"/>
    </source>
</evidence>
<feature type="domain" description="ATP synthase F1 complex delta/epsilon subunit N-terminal" evidence="11">
    <location>
        <begin position="7"/>
        <end position="83"/>
    </location>
</feature>
<dbReference type="RefSeq" id="WP_046443191.1">
    <property type="nucleotide sequence ID" value="NZ_CAUERS010000006.1"/>
</dbReference>
<protein>
    <recommendedName>
        <fullName evidence="8">ATP synthase epsilon chain</fullName>
    </recommendedName>
    <alternativeName>
        <fullName evidence="8">ATP synthase F1 sector epsilon subunit</fullName>
    </alternativeName>
    <alternativeName>
        <fullName evidence="8">F-ATPase epsilon subunit</fullName>
    </alternativeName>
</protein>
<dbReference type="PANTHER" id="PTHR13822:SF10">
    <property type="entry name" value="ATP SYNTHASE EPSILON CHAIN, CHLOROPLASTIC"/>
    <property type="match status" value="1"/>
</dbReference>
<evidence type="ECO:0000256" key="9">
    <source>
        <dbReference type="RuleBase" id="RU003656"/>
    </source>
</evidence>
<accession>A0A0M2NGE4</accession>
<evidence type="ECO:0000256" key="8">
    <source>
        <dbReference type="HAMAP-Rule" id="MF_00530"/>
    </source>
</evidence>
<dbReference type="Pfam" id="PF02823">
    <property type="entry name" value="ATP-synt_DE_N"/>
    <property type="match status" value="1"/>
</dbReference>
<feature type="domain" description="ATP synthase epsilon subunit C-terminal" evidence="10">
    <location>
        <begin position="87"/>
        <end position="130"/>
    </location>
</feature>
<dbReference type="Gene3D" id="2.60.15.10">
    <property type="entry name" value="F0F1 ATP synthase delta/epsilon subunit, N-terminal"/>
    <property type="match status" value="1"/>
</dbReference>
<dbReference type="InterPro" id="IPR036771">
    <property type="entry name" value="ATPsynth_dsu/esu_N"/>
</dbReference>
<keyword evidence="8" id="KW-1003">Cell membrane</keyword>
<evidence type="ECO:0000256" key="5">
    <source>
        <dbReference type="ARBA" id="ARBA00023136"/>
    </source>
</evidence>
<dbReference type="GO" id="GO:0016787">
    <property type="term" value="F:hydrolase activity"/>
    <property type="evidence" value="ECO:0007669"/>
    <property type="project" value="UniProtKB-KW"/>
</dbReference>
<dbReference type="InterPro" id="IPR036794">
    <property type="entry name" value="ATP_F1_dsu/esu_C_sf"/>
</dbReference>
<evidence type="ECO:0000256" key="4">
    <source>
        <dbReference type="ARBA" id="ARBA00023065"/>
    </source>
</evidence>
<evidence type="ECO:0000313" key="13">
    <source>
        <dbReference type="Proteomes" id="UP000034076"/>
    </source>
</evidence>
<evidence type="ECO:0000256" key="3">
    <source>
        <dbReference type="ARBA" id="ARBA00022448"/>
    </source>
</evidence>
<dbReference type="OrthoDB" id="9804110at2"/>
<evidence type="ECO:0000256" key="7">
    <source>
        <dbReference type="ARBA" id="ARBA00023310"/>
    </source>
</evidence>
<evidence type="ECO:0000256" key="2">
    <source>
        <dbReference type="ARBA" id="ARBA00005712"/>
    </source>
</evidence>
<reference evidence="12 13" key="1">
    <citation type="submission" date="2015-04" db="EMBL/GenBank/DDBJ databases">
        <title>Draft genome sequence of bacteremic isolate Catabacter hongkongensis type strain HKU16T.</title>
        <authorList>
            <person name="Lau S.K."/>
            <person name="Teng J.L."/>
            <person name="Huang Y."/>
            <person name="Curreem S.O."/>
            <person name="Tsui S.K."/>
            <person name="Woo P.C."/>
        </authorList>
    </citation>
    <scope>NUCLEOTIDE SEQUENCE [LARGE SCALE GENOMIC DNA]</scope>
    <source>
        <strain evidence="12 13">HKU16</strain>
    </source>
</reference>
<dbReference type="GO" id="GO:0045259">
    <property type="term" value="C:proton-transporting ATP synthase complex"/>
    <property type="evidence" value="ECO:0007669"/>
    <property type="project" value="UniProtKB-KW"/>
</dbReference>
<evidence type="ECO:0000259" key="10">
    <source>
        <dbReference type="Pfam" id="PF00401"/>
    </source>
</evidence>
<dbReference type="InterPro" id="IPR020546">
    <property type="entry name" value="ATP_synth_F1_dsu/esu_N"/>
</dbReference>
<dbReference type="PANTHER" id="PTHR13822">
    <property type="entry name" value="ATP SYNTHASE DELTA/EPSILON CHAIN"/>
    <property type="match status" value="1"/>
</dbReference>
<dbReference type="STRING" id="270498.CHK_1285"/>
<comment type="function">
    <text evidence="8">Produces ATP from ADP in the presence of a proton gradient across the membrane.</text>
</comment>
<dbReference type="SUPFAM" id="SSF51344">
    <property type="entry name" value="Epsilon subunit of F1F0-ATP synthase N-terminal domain"/>
    <property type="match status" value="1"/>
</dbReference>
<name>A0A0M2NGE4_9FIRM</name>
<evidence type="ECO:0000313" key="12">
    <source>
        <dbReference type="EMBL" id="KKI51238.1"/>
    </source>
</evidence>
<dbReference type="Proteomes" id="UP000034076">
    <property type="component" value="Unassembled WGS sequence"/>
</dbReference>
<dbReference type="NCBIfam" id="TIGR01216">
    <property type="entry name" value="ATP_synt_epsi"/>
    <property type="match status" value="1"/>
</dbReference>
<dbReference type="AlphaFoldDB" id="A0A0M2NGE4"/>
<dbReference type="PATRIC" id="fig|270498.16.peg.1404"/>
<dbReference type="Gene3D" id="1.20.5.440">
    <property type="entry name" value="ATP synthase delta/epsilon subunit, C-terminal domain"/>
    <property type="match status" value="1"/>
</dbReference>
<proteinExistence type="inferred from homology"/>
<evidence type="ECO:0000259" key="11">
    <source>
        <dbReference type="Pfam" id="PF02823"/>
    </source>
</evidence>
<dbReference type="InterPro" id="IPR020547">
    <property type="entry name" value="ATP_synth_F1_esu_C"/>
</dbReference>
<dbReference type="InterPro" id="IPR001469">
    <property type="entry name" value="ATP_synth_F1_dsu/esu"/>
</dbReference>
<dbReference type="GO" id="GO:0005886">
    <property type="term" value="C:plasma membrane"/>
    <property type="evidence" value="ECO:0007669"/>
    <property type="project" value="UniProtKB-SubCell"/>
</dbReference>
<keyword evidence="12" id="KW-0378">Hydrolase</keyword>
<keyword evidence="3 8" id="KW-0813">Transport</keyword>
<gene>
    <name evidence="8" type="primary">atpC</name>
    <name evidence="12" type="ORF">CHK_1285</name>
</gene>
<sequence length="137" mass="15793">MASQFLLEILTPERSFYCDSIVSVIFPTEDGQMSIQKGHESEVVTVVPGEVKINTGKKWVMCSVAEGFLEVRPDETIMFTQAAEWPDEIDVKRAERAKERAEERLRQKRSEEEYRRNKIALARAMARLSLTKRKTTL</sequence>
<dbReference type="GO" id="GO:0005524">
    <property type="term" value="F:ATP binding"/>
    <property type="evidence" value="ECO:0007669"/>
    <property type="project" value="UniProtKB-UniRule"/>
</dbReference>
<keyword evidence="6 8" id="KW-0139">CF(1)</keyword>
<comment type="subcellular location">
    <subcellularLocation>
        <location evidence="1 8">Cell membrane</location>
        <topology evidence="1 8">Peripheral membrane protein</topology>
    </subcellularLocation>
</comment>
<dbReference type="CDD" id="cd12152">
    <property type="entry name" value="F1-ATPase_delta"/>
    <property type="match status" value="1"/>
</dbReference>
<comment type="similarity">
    <text evidence="2 8 9">Belongs to the ATPase epsilon chain family.</text>
</comment>
<comment type="subunit">
    <text evidence="8 9">F-type ATPases have 2 components, CF(1) - the catalytic core - and CF(0) - the membrane proton channel. CF(1) has five subunits: alpha(3), beta(3), gamma(1), delta(1), epsilon(1). CF(0) has three main subunits: a, b and c.</text>
</comment>
<keyword evidence="8" id="KW-0375">Hydrogen ion transport</keyword>
<comment type="caution">
    <text evidence="12">The sequence shown here is derived from an EMBL/GenBank/DDBJ whole genome shotgun (WGS) entry which is preliminary data.</text>
</comment>
<evidence type="ECO:0000256" key="6">
    <source>
        <dbReference type="ARBA" id="ARBA00023196"/>
    </source>
</evidence>
<dbReference type="Pfam" id="PF00401">
    <property type="entry name" value="ATP-synt_DE"/>
    <property type="match status" value="1"/>
</dbReference>
<keyword evidence="5 8" id="KW-0472">Membrane</keyword>
<dbReference type="EMBL" id="LAYJ01000087">
    <property type="protein sequence ID" value="KKI51238.1"/>
    <property type="molecule type" value="Genomic_DNA"/>
</dbReference>
<keyword evidence="7 8" id="KW-0066">ATP synthesis</keyword>
<dbReference type="GO" id="GO:0046933">
    <property type="term" value="F:proton-transporting ATP synthase activity, rotational mechanism"/>
    <property type="evidence" value="ECO:0007669"/>
    <property type="project" value="UniProtKB-UniRule"/>
</dbReference>
<dbReference type="HAMAP" id="MF_00530">
    <property type="entry name" value="ATP_synth_epsil_bac"/>
    <property type="match status" value="1"/>
</dbReference>
<keyword evidence="13" id="KW-1185">Reference proteome</keyword>
<keyword evidence="4 8" id="KW-0406">Ion transport</keyword>